<dbReference type="SUPFAM" id="SSF75138">
    <property type="entry name" value="HprK N-terminal domain-like"/>
    <property type="match status" value="1"/>
</dbReference>
<organism evidence="1 2">
    <name type="scientific">Anaerocolumna aminovalerica</name>
    <dbReference type="NCBI Taxonomy" id="1527"/>
    <lineage>
        <taxon>Bacteria</taxon>
        <taxon>Bacillati</taxon>
        <taxon>Bacillota</taxon>
        <taxon>Clostridia</taxon>
        <taxon>Lachnospirales</taxon>
        <taxon>Lachnospiraceae</taxon>
        <taxon>Anaerocolumna</taxon>
    </lineage>
</organism>
<dbReference type="Gene3D" id="3.40.1390.20">
    <property type="entry name" value="HprK N-terminal domain-like"/>
    <property type="match status" value="1"/>
</dbReference>
<proteinExistence type="predicted"/>
<dbReference type="InterPro" id="IPR028979">
    <property type="entry name" value="Ser_kin/Pase_Hpr-like_N_sf"/>
</dbReference>
<reference evidence="1 2" key="1">
    <citation type="submission" date="2016-10" db="EMBL/GenBank/DDBJ databases">
        <authorList>
            <person name="de Groot N.N."/>
        </authorList>
    </citation>
    <scope>NUCLEOTIDE SEQUENCE [LARGE SCALE GENOMIC DNA]</scope>
    <source>
        <strain evidence="1 2">DSM 1283</strain>
    </source>
</reference>
<evidence type="ECO:0000313" key="2">
    <source>
        <dbReference type="Proteomes" id="UP000198806"/>
    </source>
</evidence>
<evidence type="ECO:0008006" key="3">
    <source>
        <dbReference type="Google" id="ProtNLM"/>
    </source>
</evidence>
<dbReference type="STRING" id="1527.SAMN04489757_1237"/>
<evidence type="ECO:0000313" key="1">
    <source>
        <dbReference type="EMBL" id="SFO40264.1"/>
    </source>
</evidence>
<sequence>MKIKNSNVILILNRKDIKFVTIVYKEETYSMTVNDIKSILEARLISGEEHLEKEVHTACGSDMMSDVLAFNKDQSVLLTGLCNMQAIRTAEMMDIVCIVFVRGKMPDEGMIALARERGIVLLSTGHRMFSACGLLYEKGLRGGATYR</sequence>
<gene>
    <name evidence="1" type="ORF">SAMN04489757_1237</name>
</gene>
<keyword evidence="2" id="KW-1185">Reference proteome</keyword>
<dbReference type="AlphaFoldDB" id="A0A1I5GW28"/>
<dbReference type="Proteomes" id="UP000198806">
    <property type="component" value="Unassembled WGS sequence"/>
</dbReference>
<dbReference type="EMBL" id="FOWD01000023">
    <property type="protein sequence ID" value="SFO40264.1"/>
    <property type="molecule type" value="Genomic_DNA"/>
</dbReference>
<accession>A0A1I5GW28</accession>
<name>A0A1I5GW28_9FIRM</name>
<protein>
    <recommendedName>
        <fullName evidence="3">DRTGG domain-containing protein</fullName>
    </recommendedName>
</protein>